<dbReference type="PANTHER" id="PTHR36836">
    <property type="entry name" value="COLANIC ACID BIOSYNTHESIS PROTEIN WCAK"/>
    <property type="match status" value="1"/>
</dbReference>
<evidence type="ECO:0008006" key="2">
    <source>
        <dbReference type="Google" id="ProtNLM"/>
    </source>
</evidence>
<sequence length="1096" mass="126314">MEKLKCNASIPILVVGYYNHYNLGDEQYKISIKHLLKKVLYDVSFDLQFIDCDKLDSFAILPNSVVILGGGDVLNTYFLNKLNTKITPDIKIKDNLTVIALSVGIPYNDIFMNPDNKTKLDIFDTIFLRTRQDISLFSSHFDKGQNATELLTSKGALHPEKFEDNNPMNKSRIRYLPDTSCYVSDALHISSLKNFIITNDVRFITCYNRIKTLKQKIIGISFCRHIYHPDKPYYDNYHKIIQNFALLIYNLVKDGYFVVLVPFNTKPLGEIETTENKENDTLIQSDIMDLLSDTVRPSVLNIDFTLALDEMLLLYSTFHVMIPMRFHATLFSVYTGVPMIPIYTTKKIHNFLLDINWNPDYGYILDKNEKDLPTKFDRKLFMIKFNLLVKPNNYAEAKYCLHSSYHNFLKVSKECYPAIRKIVLENSKDSGLRTRIEDADEYDFLLNTQLVNCPKSSASEACFGLSSSVCSAPCPPSFITNSTEFPVINTLVTKLHEFSQDHGYMNFREIQDPYLQDIIVCVVSYYLTNTIDSSYNHGLITKMFTPDYDYINEWSWVITHHNGINNITPSNNSLPNSSGDHRSPSELVLQRLQAPLPNSSGSSEATRYGSPLPKFNIDYIDQNDKSGAHRSGWKYVYDNIRKYSSHSSTDLLLDLYVDRTFHWKRKIYKYIDIIPYKKPWVGVIHHTFDTTFSDHNNHTLLSCPEFLESLRYCKGIIVLSKTLQLQFLEYLKGIEHLNKPLPVIVLTHPTEVAVSTFNYQEFLDNQDIKLLHVGGWLRNIFSFYQIELANEYIFHEIPESEIEPRLSGDEPYNLGSISDSPPLTKSRPWWQGGLKASFTTNSVGLCSNIVAGRVWQRLCCKKRPPDIPLLGVIETNTPKIKTRRVKIQKVALKGKYMNNYFPYLDTKNDVPFDKGVSDFFPMCSFSPFISSDNISVDSNTTSLERHFYVNCMDTRNNWYRHMNQYIQTICDNTKVLEYVDNHMYDSLLTKNIVFLNLVDGSAINTLLECVIRNTPIIVNRHPAVVEVLGNDYPFYYIIPEGCTQPFPSVHDLLNRPGAILEAHQYLTNIDKTPFMIETFTRDLMKILGEVSEIQTL</sequence>
<proteinExistence type="predicted"/>
<dbReference type="EMBL" id="MN740154">
    <property type="protein sequence ID" value="QHT90512.1"/>
    <property type="molecule type" value="Genomic_DNA"/>
</dbReference>
<dbReference type="AlphaFoldDB" id="A0A6C0ICC1"/>
<evidence type="ECO:0000313" key="1">
    <source>
        <dbReference type="EMBL" id="QHT90512.1"/>
    </source>
</evidence>
<name>A0A6C0ICC1_9ZZZZ</name>
<protein>
    <recommendedName>
        <fullName evidence="2">Polysaccharide pyruvyl transferase domain-containing protein</fullName>
    </recommendedName>
</protein>
<accession>A0A6C0ICC1</accession>
<organism evidence="1">
    <name type="scientific">viral metagenome</name>
    <dbReference type="NCBI Taxonomy" id="1070528"/>
    <lineage>
        <taxon>unclassified sequences</taxon>
        <taxon>metagenomes</taxon>
        <taxon>organismal metagenomes</taxon>
    </lineage>
</organism>
<dbReference type="PANTHER" id="PTHR36836:SF1">
    <property type="entry name" value="COLANIC ACID BIOSYNTHESIS PROTEIN WCAK"/>
    <property type="match status" value="1"/>
</dbReference>
<reference evidence="1" key="1">
    <citation type="journal article" date="2020" name="Nature">
        <title>Giant virus diversity and host interactions through global metagenomics.</title>
        <authorList>
            <person name="Schulz F."/>
            <person name="Roux S."/>
            <person name="Paez-Espino D."/>
            <person name="Jungbluth S."/>
            <person name="Walsh D.A."/>
            <person name="Denef V.J."/>
            <person name="McMahon K.D."/>
            <person name="Konstantinidis K.T."/>
            <person name="Eloe-Fadrosh E.A."/>
            <person name="Kyrpides N.C."/>
            <person name="Woyke T."/>
        </authorList>
    </citation>
    <scope>NUCLEOTIDE SEQUENCE</scope>
    <source>
        <strain evidence="1">GVMAG-M-3300023184-68</strain>
    </source>
</reference>